<keyword evidence="2" id="KW-0472">Membrane</keyword>
<dbReference type="OrthoDB" id="21721at2759"/>
<feature type="compositionally biased region" description="Acidic residues" evidence="1">
    <location>
        <begin position="172"/>
        <end position="190"/>
    </location>
</feature>
<feature type="region of interest" description="Disordered" evidence="1">
    <location>
        <begin position="169"/>
        <end position="190"/>
    </location>
</feature>
<organism evidence="3 4">
    <name type="scientific">Cavenderia fasciculata</name>
    <name type="common">Slime mold</name>
    <name type="synonym">Dictyostelium fasciculatum</name>
    <dbReference type="NCBI Taxonomy" id="261658"/>
    <lineage>
        <taxon>Eukaryota</taxon>
        <taxon>Amoebozoa</taxon>
        <taxon>Evosea</taxon>
        <taxon>Eumycetozoa</taxon>
        <taxon>Dictyostelia</taxon>
        <taxon>Acytosteliales</taxon>
        <taxon>Cavenderiaceae</taxon>
        <taxon>Cavenderia</taxon>
    </lineage>
</organism>
<sequence>MTSISIPLIIQSEIIEYILSQDVTIAFKKRYYKYTRTVTYQLAMVSKHWFNAVSSMISAIWTHDIFSNDVSILVRMMLSQSNQYSIIKQLRSLSLGVNAGYIQNAFFDLVDGILKQRINENQPSMPLEHILVVPSFMTRHDLIVAFAKALDTTQRSLFPSLNITFHLPPYDQELDDEDEDEDEEEEYSPEEAMEVAEKILDTCRGVKNIKKIRIYQPPSDKRPDEYSTFGTQDLWDTAIRLPHKTHLQGDLSYGLAPGMLFEVFSKEHDEDSNEIEYFWASDKEPPGNVYAHEDRIGMAEKYAGYPTFVEELFTLIRECKKVKYFNIYRVTPNNTEIDIKQGYMEAFRDNTVMTTLKLNYEFFFTSIISTNILSQSLERFKIILYHHNIKFILLSSSSSRSSSLVVSGQSINNNSNCTIGGWTADSCFDYKYIYNNQNYTVTFNNTVLDIPVGTSLYFVGDVVIDSTVDLRFNCKAESKDGKPSSKTYCNQIETKGTFYYGVIDVTATIDMMDNLYPEWLTSLNLTYTFHTLNLVEGKVKALNLSEYSSVFIHTNQILPSIMDDFNCEYISPDAFSSKIYCVKNGKLSPGMMVNVSATCPDTVCFSLPIAYFKTDLMTLCEVDSVLTRGIKNAGGSYEYRIKVNPASRIVDPYPLIPEFIQNLLNVTITGTANNTENQIIYNQTLLIYVNNQLVHANGTTYEIPADSSTDPNPEPSSASYLNQSKMMMMMIIIIIVLIAILTFFERIILGFLYATKNQICVYMLCKQPSSKFIDVIEKLAIEREKKKTNNKKDDNNRYTSNNNYKQLYNDMITTIEKGQEETVISWLLHYCCRTEKYSSLKKLISIAKTTTTTTTTTTTDCYWNYNRDIVQPTFNVLISNNNNNNDVDYDEESKTLLISILTILNVSATDDEYLEYLKLLENTIRNRRDKEEHRNLKKQSDDIRACNKLSPFNLHNSS</sequence>
<evidence type="ECO:0000256" key="1">
    <source>
        <dbReference type="SAM" id="MobiDB-lite"/>
    </source>
</evidence>
<dbReference type="EMBL" id="GL883014">
    <property type="protein sequence ID" value="EGG19745.1"/>
    <property type="molecule type" value="Genomic_DNA"/>
</dbReference>
<dbReference type="AlphaFoldDB" id="F4PY85"/>
<accession>F4PY85</accession>
<dbReference type="KEGG" id="dfa:DFA_00323"/>
<evidence type="ECO:0000256" key="2">
    <source>
        <dbReference type="SAM" id="Phobius"/>
    </source>
</evidence>
<dbReference type="Proteomes" id="UP000007797">
    <property type="component" value="Unassembled WGS sequence"/>
</dbReference>
<evidence type="ECO:0000313" key="3">
    <source>
        <dbReference type="EMBL" id="EGG19745.1"/>
    </source>
</evidence>
<protein>
    <submittedName>
        <fullName evidence="3">Uncharacterized protein</fullName>
    </submittedName>
</protein>
<evidence type="ECO:0000313" key="4">
    <source>
        <dbReference type="Proteomes" id="UP000007797"/>
    </source>
</evidence>
<proteinExistence type="predicted"/>
<name>F4PY85_CACFS</name>
<dbReference type="GeneID" id="14871691"/>
<feature type="transmembrane region" description="Helical" evidence="2">
    <location>
        <begin position="726"/>
        <end position="744"/>
    </location>
</feature>
<keyword evidence="2" id="KW-0812">Transmembrane</keyword>
<keyword evidence="2" id="KW-1133">Transmembrane helix</keyword>
<keyword evidence="4" id="KW-1185">Reference proteome</keyword>
<reference evidence="4" key="1">
    <citation type="journal article" date="2011" name="Genome Res.">
        <title>Phylogeny-wide analysis of social amoeba genomes highlights ancient origins for complex intercellular communication.</title>
        <authorList>
            <person name="Heidel A.J."/>
            <person name="Lawal H.M."/>
            <person name="Felder M."/>
            <person name="Schilde C."/>
            <person name="Helps N.R."/>
            <person name="Tunggal B."/>
            <person name="Rivero F."/>
            <person name="John U."/>
            <person name="Schleicher M."/>
            <person name="Eichinger L."/>
            <person name="Platzer M."/>
            <person name="Noegel A.A."/>
            <person name="Schaap P."/>
            <person name="Gloeckner G."/>
        </authorList>
    </citation>
    <scope>NUCLEOTIDE SEQUENCE [LARGE SCALE GENOMIC DNA]</scope>
    <source>
        <strain evidence="4">SH3</strain>
    </source>
</reference>
<gene>
    <name evidence="3" type="ORF">DFA_00323</name>
</gene>
<dbReference type="RefSeq" id="XP_004358039.1">
    <property type="nucleotide sequence ID" value="XM_004357982.1"/>
</dbReference>